<reference evidence="2" key="1">
    <citation type="thesis" date="2020" institute="ProQuest LLC" country="789 East Eisenhower Parkway, Ann Arbor, MI, USA">
        <title>Comparative Genomics and Chromosome Evolution.</title>
        <authorList>
            <person name="Mudd A.B."/>
        </authorList>
    </citation>
    <scope>NUCLEOTIDE SEQUENCE</scope>
    <source>
        <strain evidence="2">HN-11 Male</strain>
        <tissue evidence="2">Kidney and liver</tissue>
    </source>
</reference>
<name>A0A8J6EZC5_ELECQ</name>
<comment type="caution">
    <text evidence="2">The sequence shown here is derived from an EMBL/GenBank/DDBJ whole genome shotgun (WGS) entry which is preliminary data.</text>
</comment>
<evidence type="ECO:0000256" key="1">
    <source>
        <dbReference type="SAM" id="MobiDB-lite"/>
    </source>
</evidence>
<keyword evidence="3" id="KW-1185">Reference proteome</keyword>
<sequence>MRICFPGLSDLRHPRSCHGKAGDLQKTNKSTAQVRGGVPVQMLGGGEDRRPARLAEDPYLQVMSSCRRQGGILRRGSRSWI</sequence>
<proteinExistence type="predicted"/>
<feature type="region of interest" description="Disordered" evidence="1">
    <location>
        <begin position="16"/>
        <end position="50"/>
    </location>
</feature>
<evidence type="ECO:0000313" key="2">
    <source>
        <dbReference type="EMBL" id="KAG9478194.1"/>
    </source>
</evidence>
<protein>
    <submittedName>
        <fullName evidence="2">Uncharacterized protein</fullName>
    </submittedName>
</protein>
<dbReference type="EMBL" id="WNTK01000009">
    <property type="protein sequence ID" value="KAG9478194.1"/>
    <property type="molecule type" value="Genomic_DNA"/>
</dbReference>
<evidence type="ECO:0000313" key="3">
    <source>
        <dbReference type="Proteomes" id="UP000770717"/>
    </source>
</evidence>
<accession>A0A8J6EZC5</accession>
<dbReference type="AlphaFoldDB" id="A0A8J6EZC5"/>
<organism evidence="2 3">
    <name type="scientific">Eleutherodactylus coqui</name>
    <name type="common">Puerto Rican coqui</name>
    <dbReference type="NCBI Taxonomy" id="57060"/>
    <lineage>
        <taxon>Eukaryota</taxon>
        <taxon>Metazoa</taxon>
        <taxon>Chordata</taxon>
        <taxon>Craniata</taxon>
        <taxon>Vertebrata</taxon>
        <taxon>Euteleostomi</taxon>
        <taxon>Amphibia</taxon>
        <taxon>Batrachia</taxon>
        <taxon>Anura</taxon>
        <taxon>Neobatrachia</taxon>
        <taxon>Hyloidea</taxon>
        <taxon>Eleutherodactylidae</taxon>
        <taxon>Eleutherodactylinae</taxon>
        <taxon>Eleutherodactylus</taxon>
        <taxon>Eleutherodactylus</taxon>
    </lineage>
</organism>
<gene>
    <name evidence="2" type="ORF">GDO78_013282</name>
</gene>
<dbReference type="Proteomes" id="UP000770717">
    <property type="component" value="Unassembled WGS sequence"/>
</dbReference>